<proteinExistence type="predicted"/>
<evidence type="ECO:0000313" key="2">
    <source>
        <dbReference type="Proteomes" id="UP000596742"/>
    </source>
</evidence>
<dbReference type="InterPro" id="IPR036514">
    <property type="entry name" value="SGNH_hydro_sf"/>
</dbReference>
<sequence length="242" mass="28468">MTDKKLLKYLKKSFEPPNGEQILTPVVLTDSKGKYLQAQCSLPIENSIRWWDKSGRNSKQGLKWLRDNLETEIALIGNISLYIWVGTCDLTEYNHPYIKLRQEPEEIVQSVINNFQKIAEILKNYPACKLTFFEISPYSIYEWNSRRSHPDIKQFIDQDITLVKHILQINDHIRYINNTLETRTPGFSIDLFHPVNTSKKESSRKAVDQYNFSLYKDGIHPDINLARVWLRKIAHKVKNDCW</sequence>
<evidence type="ECO:0000313" key="1">
    <source>
        <dbReference type="EMBL" id="VDI61422.1"/>
    </source>
</evidence>
<reference evidence="1" key="1">
    <citation type="submission" date="2018-11" db="EMBL/GenBank/DDBJ databases">
        <authorList>
            <person name="Alioto T."/>
            <person name="Alioto T."/>
        </authorList>
    </citation>
    <scope>NUCLEOTIDE SEQUENCE</scope>
</reference>
<gene>
    <name evidence="1" type="ORF">MGAL_10B002212</name>
</gene>
<dbReference type="Gene3D" id="3.40.50.1110">
    <property type="entry name" value="SGNH hydrolase"/>
    <property type="match status" value="1"/>
</dbReference>
<dbReference type="AlphaFoldDB" id="A0A8B6GAX1"/>
<dbReference type="SUPFAM" id="SSF52266">
    <property type="entry name" value="SGNH hydrolase"/>
    <property type="match status" value="1"/>
</dbReference>
<dbReference type="OrthoDB" id="6039788at2759"/>
<name>A0A8B6GAX1_MYTGA</name>
<dbReference type="Proteomes" id="UP000596742">
    <property type="component" value="Unassembled WGS sequence"/>
</dbReference>
<organism evidence="1 2">
    <name type="scientific">Mytilus galloprovincialis</name>
    <name type="common">Mediterranean mussel</name>
    <dbReference type="NCBI Taxonomy" id="29158"/>
    <lineage>
        <taxon>Eukaryota</taxon>
        <taxon>Metazoa</taxon>
        <taxon>Spiralia</taxon>
        <taxon>Lophotrochozoa</taxon>
        <taxon>Mollusca</taxon>
        <taxon>Bivalvia</taxon>
        <taxon>Autobranchia</taxon>
        <taxon>Pteriomorphia</taxon>
        <taxon>Mytilida</taxon>
        <taxon>Mytiloidea</taxon>
        <taxon>Mytilidae</taxon>
        <taxon>Mytilinae</taxon>
        <taxon>Mytilus</taxon>
    </lineage>
</organism>
<protein>
    <submittedName>
        <fullName evidence="1">Uncharacterized protein</fullName>
    </submittedName>
</protein>
<accession>A0A8B6GAX1</accession>
<keyword evidence="2" id="KW-1185">Reference proteome</keyword>
<comment type="caution">
    <text evidence="1">The sequence shown here is derived from an EMBL/GenBank/DDBJ whole genome shotgun (WGS) entry which is preliminary data.</text>
</comment>
<dbReference type="EMBL" id="UYJE01008150">
    <property type="protein sequence ID" value="VDI61422.1"/>
    <property type="molecule type" value="Genomic_DNA"/>
</dbReference>